<feature type="transmembrane region" description="Helical" evidence="1">
    <location>
        <begin position="44"/>
        <end position="64"/>
    </location>
</feature>
<evidence type="ECO:0000256" key="1">
    <source>
        <dbReference type="SAM" id="Phobius"/>
    </source>
</evidence>
<keyword evidence="1" id="KW-0472">Membrane</keyword>
<organism evidence="2 3">
    <name type="scientific">Halobacillus litoralis</name>
    <dbReference type="NCBI Taxonomy" id="45668"/>
    <lineage>
        <taxon>Bacteria</taxon>
        <taxon>Bacillati</taxon>
        <taxon>Bacillota</taxon>
        <taxon>Bacilli</taxon>
        <taxon>Bacillales</taxon>
        <taxon>Bacillaceae</taxon>
        <taxon>Halobacillus</taxon>
    </lineage>
</organism>
<dbReference type="Pfam" id="PF13789">
    <property type="entry name" value="DUF4181"/>
    <property type="match status" value="1"/>
</dbReference>
<dbReference type="InterPro" id="IPR025441">
    <property type="entry name" value="DUF4181"/>
</dbReference>
<comment type="caution">
    <text evidence="2">The sequence shown here is derived from an EMBL/GenBank/DDBJ whole genome shotgun (WGS) entry which is preliminary data.</text>
</comment>
<reference evidence="2 3" key="1">
    <citation type="submission" date="2019-11" db="EMBL/GenBank/DDBJ databases">
        <title>Genome sequences of 17 halophilic strains isolated from different environments.</title>
        <authorList>
            <person name="Furrow R.E."/>
        </authorList>
    </citation>
    <scope>NUCLEOTIDE SEQUENCE [LARGE SCALE GENOMIC DNA]</scope>
    <source>
        <strain evidence="2 3">22511_23_Filter</strain>
    </source>
</reference>
<dbReference type="AlphaFoldDB" id="A0A845DQI7"/>
<dbReference type="Proteomes" id="UP000460949">
    <property type="component" value="Unassembled WGS sequence"/>
</dbReference>
<gene>
    <name evidence="2" type="ORF">GLW04_02000</name>
</gene>
<dbReference type="EMBL" id="WMET01000001">
    <property type="protein sequence ID" value="MYL18642.1"/>
    <property type="molecule type" value="Genomic_DNA"/>
</dbReference>
<evidence type="ECO:0000313" key="3">
    <source>
        <dbReference type="Proteomes" id="UP000460949"/>
    </source>
</evidence>
<accession>A0A845DQI7</accession>
<keyword evidence="1" id="KW-0812">Transmembrane</keyword>
<feature type="transmembrane region" description="Helical" evidence="1">
    <location>
        <begin position="101"/>
        <end position="118"/>
    </location>
</feature>
<evidence type="ECO:0000313" key="2">
    <source>
        <dbReference type="EMBL" id="MYL18642.1"/>
    </source>
</evidence>
<feature type="transmembrane region" description="Helical" evidence="1">
    <location>
        <begin position="6"/>
        <end position="24"/>
    </location>
</feature>
<keyword evidence="1" id="KW-1133">Transmembrane helix</keyword>
<feature type="transmembrane region" description="Helical" evidence="1">
    <location>
        <begin position="70"/>
        <end position="89"/>
    </location>
</feature>
<sequence>MNGVNLWIFIGCGIVLLFTLDVLLKKLLGVKKRRSVHETSGKKAYQWVRGVAAVVFVSLLWPVLSLDSPFYQRVFWVSFLVIMTGIEVWFEYRYIKASRQFIKTLALGSVLITFALFIQ</sequence>
<proteinExistence type="predicted"/>
<protein>
    <submittedName>
        <fullName evidence="2">DUF4181 domain-containing protein</fullName>
    </submittedName>
</protein>
<name>A0A845DQI7_9BACI</name>